<dbReference type="OrthoDB" id="6110560at2759"/>
<reference evidence="1" key="1">
    <citation type="submission" date="2020-11" db="EMBL/GenBank/DDBJ databases">
        <authorList>
            <person name="Tran Van P."/>
        </authorList>
    </citation>
    <scope>NUCLEOTIDE SEQUENCE</scope>
</reference>
<protein>
    <recommendedName>
        <fullName evidence="3">Protein quiver</fullName>
    </recommendedName>
</protein>
<evidence type="ECO:0008006" key="3">
    <source>
        <dbReference type="Google" id="ProtNLM"/>
    </source>
</evidence>
<dbReference type="Proteomes" id="UP000677054">
    <property type="component" value="Unassembled WGS sequence"/>
</dbReference>
<evidence type="ECO:0000313" key="1">
    <source>
        <dbReference type="EMBL" id="CAD7246580.1"/>
    </source>
</evidence>
<proteinExistence type="predicted"/>
<name>A0A7R8XG61_9CRUS</name>
<evidence type="ECO:0000313" key="2">
    <source>
        <dbReference type="Proteomes" id="UP000677054"/>
    </source>
</evidence>
<organism evidence="1">
    <name type="scientific">Darwinula stevensoni</name>
    <dbReference type="NCBI Taxonomy" id="69355"/>
    <lineage>
        <taxon>Eukaryota</taxon>
        <taxon>Metazoa</taxon>
        <taxon>Ecdysozoa</taxon>
        <taxon>Arthropoda</taxon>
        <taxon>Crustacea</taxon>
        <taxon>Oligostraca</taxon>
        <taxon>Ostracoda</taxon>
        <taxon>Podocopa</taxon>
        <taxon>Podocopida</taxon>
        <taxon>Darwinulocopina</taxon>
        <taxon>Darwinuloidea</taxon>
        <taxon>Darwinulidae</taxon>
        <taxon>Darwinula</taxon>
    </lineage>
</organism>
<dbReference type="EMBL" id="CAJPEV010001174">
    <property type="protein sequence ID" value="CAG0891174.1"/>
    <property type="molecule type" value="Genomic_DNA"/>
</dbReference>
<sequence length="101" mass="11478">MDVEKPPNKRHVLTDTTHSAFLRRLNGVWRFHRSCAYLGEPGLDGDERYCIFRSGTWNIHMEYCTCRGKDGCNSAPQSHAAPIVIVPLVTGLVFRIAHIRL</sequence>
<dbReference type="AlphaFoldDB" id="A0A7R8XG61"/>
<keyword evidence="2" id="KW-1185">Reference proteome</keyword>
<gene>
    <name evidence="1" type="ORF">DSTB1V02_LOCUS6428</name>
</gene>
<accession>A0A7R8XG61</accession>
<dbReference type="EMBL" id="LR900691">
    <property type="protein sequence ID" value="CAD7246580.1"/>
    <property type="molecule type" value="Genomic_DNA"/>
</dbReference>